<dbReference type="Proteomes" id="UP000749646">
    <property type="component" value="Unassembled WGS sequence"/>
</dbReference>
<evidence type="ECO:0000256" key="1">
    <source>
        <dbReference type="SAM" id="MobiDB-lite"/>
    </source>
</evidence>
<proteinExistence type="predicted"/>
<protein>
    <recommendedName>
        <fullName evidence="5">Mid2 domain-containing protein</fullName>
    </recommendedName>
</protein>
<keyword evidence="2" id="KW-1133">Transmembrane helix</keyword>
<evidence type="ECO:0008006" key="5">
    <source>
        <dbReference type="Google" id="ProtNLM"/>
    </source>
</evidence>
<evidence type="ECO:0000256" key="2">
    <source>
        <dbReference type="SAM" id="Phobius"/>
    </source>
</evidence>
<dbReference type="AlphaFoldDB" id="A0A9P6SPY4"/>
<accession>A0A9P6SPY4</accession>
<reference evidence="3" key="1">
    <citation type="journal article" date="2020" name="Fungal Divers.">
        <title>Resolving the Mortierellaceae phylogeny through synthesis of multi-gene phylogenetics and phylogenomics.</title>
        <authorList>
            <person name="Vandepol N."/>
            <person name="Liber J."/>
            <person name="Desiro A."/>
            <person name="Na H."/>
            <person name="Kennedy M."/>
            <person name="Barry K."/>
            <person name="Grigoriev I.V."/>
            <person name="Miller A.N."/>
            <person name="O'Donnell K."/>
            <person name="Stajich J.E."/>
            <person name="Bonito G."/>
        </authorList>
    </citation>
    <scope>NUCLEOTIDE SEQUENCE</scope>
    <source>
        <strain evidence="3">MES-2147</strain>
    </source>
</reference>
<keyword evidence="2" id="KW-0472">Membrane</keyword>
<keyword evidence="2" id="KW-0812">Transmembrane</keyword>
<sequence>MTSTFPTSPTISISLTILPITTTSTTSKYMKSTHSPIPSPVPSNNTDIDNAINNNGGSKKGMSGGAVVGLVFGILALLVCSVVGGFMLLKLRRRKRMMLAGREGHNGYRDTSSSSKEYGNNGSEDDEDGEKSRGAFAGLLPGFISKARKTASGGSLARTNVAIQQQQQQQLLQPRPMSPGCGIAEDARGQSAGHDSDIWERILFPDAPEWCFTSDRTSTM</sequence>
<feature type="region of interest" description="Disordered" evidence="1">
    <location>
        <begin position="102"/>
        <end position="132"/>
    </location>
</feature>
<feature type="region of interest" description="Disordered" evidence="1">
    <location>
        <begin position="165"/>
        <end position="192"/>
    </location>
</feature>
<organism evidence="3 4">
    <name type="scientific">Modicella reniformis</name>
    <dbReference type="NCBI Taxonomy" id="1440133"/>
    <lineage>
        <taxon>Eukaryota</taxon>
        <taxon>Fungi</taxon>
        <taxon>Fungi incertae sedis</taxon>
        <taxon>Mucoromycota</taxon>
        <taxon>Mortierellomycotina</taxon>
        <taxon>Mortierellomycetes</taxon>
        <taxon>Mortierellales</taxon>
        <taxon>Mortierellaceae</taxon>
        <taxon>Modicella</taxon>
    </lineage>
</organism>
<name>A0A9P6SPY4_9FUNG</name>
<feature type="compositionally biased region" description="Polar residues" evidence="1">
    <location>
        <begin position="109"/>
        <end position="122"/>
    </location>
</feature>
<feature type="transmembrane region" description="Helical" evidence="2">
    <location>
        <begin position="66"/>
        <end position="89"/>
    </location>
</feature>
<evidence type="ECO:0000313" key="4">
    <source>
        <dbReference type="Proteomes" id="UP000749646"/>
    </source>
</evidence>
<evidence type="ECO:0000313" key="3">
    <source>
        <dbReference type="EMBL" id="KAF9987941.1"/>
    </source>
</evidence>
<keyword evidence="4" id="KW-1185">Reference proteome</keyword>
<dbReference type="EMBL" id="JAAAHW010003150">
    <property type="protein sequence ID" value="KAF9987941.1"/>
    <property type="molecule type" value="Genomic_DNA"/>
</dbReference>
<gene>
    <name evidence="3" type="ORF">BGZ65_001036</name>
</gene>
<comment type="caution">
    <text evidence="3">The sequence shown here is derived from an EMBL/GenBank/DDBJ whole genome shotgun (WGS) entry which is preliminary data.</text>
</comment>